<evidence type="ECO:0000256" key="1">
    <source>
        <dbReference type="ARBA" id="ARBA00023015"/>
    </source>
</evidence>
<name>A0A841U490_9BACL</name>
<dbReference type="EMBL" id="JACJVR010000097">
    <property type="protein sequence ID" value="MBB6694589.1"/>
    <property type="molecule type" value="Genomic_DNA"/>
</dbReference>
<gene>
    <name evidence="6" type="ORF">H7B90_24640</name>
</gene>
<dbReference type="InterPro" id="IPR003313">
    <property type="entry name" value="AraC-bd"/>
</dbReference>
<evidence type="ECO:0000256" key="2">
    <source>
        <dbReference type="ARBA" id="ARBA00023125"/>
    </source>
</evidence>
<dbReference type="AlphaFoldDB" id="A0A841U490"/>
<sequence>MEKPLSLREAMDMPDPHFPIKLHHCRYDQYGATTFPPHWHEHLEFLYFVEGEARITCNSLSYDVGPGDLVVVNSTDMHHGMSLSDRLFYFAVILDPSLLHSQLIDAVETKYITPITQNRIVFRNLISNDPAVTDCIDSLIREYKGREFGYELAVKACLYRLLTVLLRNHAITRQSPHEYSARLRNLERLGPVFQYIEENYRSRIAVDDLAAIASLSRYHFSRQFKELTDKTVTDYVNFVRINKAESLLRTTGLSIAEVASETGFGDIYYFSKLFKAYKKIPPSKFRSESEGAIREG</sequence>
<dbReference type="Gene3D" id="2.60.120.10">
    <property type="entry name" value="Jelly Rolls"/>
    <property type="match status" value="1"/>
</dbReference>
<dbReference type="SUPFAM" id="SSF51215">
    <property type="entry name" value="Regulatory protein AraC"/>
    <property type="match status" value="1"/>
</dbReference>
<accession>A0A841U490</accession>
<comment type="caution">
    <text evidence="6">The sequence shown here is derived from an EMBL/GenBank/DDBJ whole genome shotgun (WGS) entry which is preliminary data.</text>
</comment>
<dbReference type="PROSITE" id="PS01124">
    <property type="entry name" value="HTH_ARAC_FAMILY_2"/>
    <property type="match status" value="1"/>
</dbReference>
<dbReference type="SUPFAM" id="SSF46689">
    <property type="entry name" value="Homeodomain-like"/>
    <property type="match status" value="2"/>
</dbReference>
<keyword evidence="3" id="KW-0010">Activator</keyword>
<evidence type="ECO:0000259" key="5">
    <source>
        <dbReference type="PROSITE" id="PS01124"/>
    </source>
</evidence>
<keyword evidence="2" id="KW-0238">DNA-binding</keyword>
<dbReference type="InterPro" id="IPR009057">
    <property type="entry name" value="Homeodomain-like_sf"/>
</dbReference>
<dbReference type="InterPro" id="IPR014710">
    <property type="entry name" value="RmlC-like_jellyroll"/>
</dbReference>
<dbReference type="Gene3D" id="1.10.10.60">
    <property type="entry name" value="Homeodomain-like"/>
    <property type="match status" value="2"/>
</dbReference>
<dbReference type="Pfam" id="PF12833">
    <property type="entry name" value="HTH_18"/>
    <property type="match status" value="1"/>
</dbReference>
<keyword evidence="4" id="KW-0804">Transcription</keyword>
<keyword evidence="1" id="KW-0805">Transcription regulation</keyword>
<proteinExistence type="predicted"/>
<dbReference type="RefSeq" id="WP_185138549.1">
    <property type="nucleotide sequence ID" value="NZ_JACJVR010000097.1"/>
</dbReference>
<reference evidence="6 7" key="1">
    <citation type="submission" date="2020-08" db="EMBL/GenBank/DDBJ databases">
        <title>Cohnella phylogeny.</title>
        <authorList>
            <person name="Dunlap C."/>
        </authorList>
    </citation>
    <scope>NUCLEOTIDE SEQUENCE [LARGE SCALE GENOMIC DNA]</scope>
    <source>
        <strain evidence="6 7">DSM 25239</strain>
    </source>
</reference>
<dbReference type="Proteomes" id="UP000553776">
    <property type="component" value="Unassembled WGS sequence"/>
</dbReference>
<dbReference type="PANTHER" id="PTHR46796">
    <property type="entry name" value="HTH-TYPE TRANSCRIPTIONAL ACTIVATOR RHAS-RELATED"/>
    <property type="match status" value="1"/>
</dbReference>
<evidence type="ECO:0000313" key="6">
    <source>
        <dbReference type="EMBL" id="MBB6694589.1"/>
    </source>
</evidence>
<dbReference type="InterPro" id="IPR018060">
    <property type="entry name" value="HTH_AraC"/>
</dbReference>
<protein>
    <submittedName>
        <fullName evidence="6">AraC family transcriptional regulator</fullName>
    </submittedName>
</protein>
<dbReference type="GO" id="GO:0043565">
    <property type="term" value="F:sequence-specific DNA binding"/>
    <property type="evidence" value="ECO:0007669"/>
    <property type="project" value="InterPro"/>
</dbReference>
<evidence type="ECO:0000313" key="7">
    <source>
        <dbReference type="Proteomes" id="UP000553776"/>
    </source>
</evidence>
<dbReference type="SMART" id="SM00342">
    <property type="entry name" value="HTH_ARAC"/>
    <property type="match status" value="1"/>
</dbReference>
<dbReference type="Pfam" id="PF02311">
    <property type="entry name" value="AraC_binding"/>
    <property type="match status" value="1"/>
</dbReference>
<dbReference type="InterPro" id="IPR018062">
    <property type="entry name" value="HTH_AraC-typ_CS"/>
</dbReference>
<organism evidence="6 7">
    <name type="scientific">Cohnella xylanilytica</name>
    <dbReference type="NCBI Taxonomy" id="557555"/>
    <lineage>
        <taxon>Bacteria</taxon>
        <taxon>Bacillati</taxon>
        <taxon>Bacillota</taxon>
        <taxon>Bacilli</taxon>
        <taxon>Bacillales</taxon>
        <taxon>Paenibacillaceae</taxon>
        <taxon>Cohnella</taxon>
    </lineage>
</organism>
<dbReference type="InterPro" id="IPR037923">
    <property type="entry name" value="HTH-like"/>
</dbReference>
<feature type="domain" description="HTH araC/xylS-type" evidence="5">
    <location>
        <begin position="190"/>
        <end position="288"/>
    </location>
</feature>
<dbReference type="GO" id="GO:0003700">
    <property type="term" value="F:DNA-binding transcription factor activity"/>
    <property type="evidence" value="ECO:0007669"/>
    <property type="project" value="InterPro"/>
</dbReference>
<dbReference type="InterPro" id="IPR050204">
    <property type="entry name" value="AraC_XylS_family_regulators"/>
</dbReference>
<evidence type="ECO:0000256" key="4">
    <source>
        <dbReference type="ARBA" id="ARBA00023163"/>
    </source>
</evidence>
<evidence type="ECO:0000256" key="3">
    <source>
        <dbReference type="ARBA" id="ARBA00023159"/>
    </source>
</evidence>
<dbReference type="PROSITE" id="PS00041">
    <property type="entry name" value="HTH_ARAC_FAMILY_1"/>
    <property type="match status" value="1"/>
</dbReference>
<keyword evidence="7" id="KW-1185">Reference proteome</keyword>